<gene>
    <name evidence="3" type="ORF">C8J55DRAFT_468584</name>
</gene>
<organism evidence="3 4">
    <name type="scientific">Lentinula lateritia</name>
    <dbReference type="NCBI Taxonomy" id="40482"/>
    <lineage>
        <taxon>Eukaryota</taxon>
        <taxon>Fungi</taxon>
        <taxon>Dikarya</taxon>
        <taxon>Basidiomycota</taxon>
        <taxon>Agaricomycotina</taxon>
        <taxon>Agaricomycetes</taxon>
        <taxon>Agaricomycetidae</taxon>
        <taxon>Agaricales</taxon>
        <taxon>Marasmiineae</taxon>
        <taxon>Omphalotaceae</taxon>
        <taxon>Lentinula</taxon>
    </lineage>
</organism>
<name>A0A9W9AY49_9AGAR</name>
<feature type="signal peptide" evidence="2">
    <location>
        <begin position="1"/>
        <end position="17"/>
    </location>
</feature>
<accession>A0A9W9AY49</accession>
<feature type="compositionally biased region" description="Gly residues" evidence="1">
    <location>
        <begin position="227"/>
        <end position="240"/>
    </location>
</feature>
<dbReference type="PANTHER" id="PTHR35204:SF1">
    <property type="entry name" value="ENTEROTOXIN"/>
    <property type="match status" value="1"/>
</dbReference>
<dbReference type="EMBL" id="JANVFS010000004">
    <property type="protein sequence ID" value="KAJ4493121.1"/>
    <property type="molecule type" value="Genomic_DNA"/>
</dbReference>
<keyword evidence="2" id="KW-0732">Signal</keyword>
<proteinExistence type="predicted"/>
<feature type="chain" id="PRO_5040740614" evidence="2">
    <location>
        <begin position="18"/>
        <end position="572"/>
    </location>
</feature>
<evidence type="ECO:0000313" key="3">
    <source>
        <dbReference type="EMBL" id="KAJ4493121.1"/>
    </source>
</evidence>
<dbReference type="Proteomes" id="UP001150238">
    <property type="component" value="Unassembled WGS sequence"/>
</dbReference>
<dbReference type="InterPro" id="IPR038921">
    <property type="entry name" value="YOR389W-like"/>
</dbReference>
<sequence length="572" mass="64684">MLKEILGLFFTFTLLEAAQIPLQAQYHRHPTIVNLDNDSGDDWNINVAPSQNATGHLVFETVNSFLQHWPNTRYRNGHSVVPGLIPAGTVLYHGRGDANTPTVPEWLATDPEHSYHFCRGQTADSGCWQLVITVLRPLKVLYFDGSAAAKMRDGSMDSQDILAYGKVVPEKFFSERERIRNLCEWARNLDVDGFVRMEMDFEIMLCDFAQGVFVEPLNLRARPRNGRGPGGPGRRPGGPEGPRRPSDKTFPLPSNFHYESSYTQSLNVNSSALPSSGLDGAIYSGSWHRYYPGDTRIQLDLTRLVSFYDTELVPSLVTERYGKERIKHRLLGISSEDLQTVVRKIEELTAVADLGSGIDWATLIRLIVKRYSERLEMVQYVLNSSNPNSVSENKALAENVQINLIAMLQPYMLYTIKPSPDLPTSTKWVSPMYELCATTYTKYIITSSLHLRLTGSENLILNGIQETTKEICRVVTGMWVDGVMAGLEPDFYQPSEEIDDAVQLELLIHSWKERILGLMKWLDWSVWLKCRPACGFEEMCYLPTWPFIRGSDDSDDPQPSCVRRMASLDGQN</sequence>
<reference evidence="3" key="2">
    <citation type="journal article" date="2023" name="Proc. Natl. Acad. Sci. U.S.A.">
        <title>A global phylogenomic analysis of the shiitake genus Lentinula.</title>
        <authorList>
            <person name="Sierra-Patev S."/>
            <person name="Min B."/>
            <person name="Naranjo-Ortiz M."/>
            <person name="Looney B."/>
            <person name="Konkel Z."/>
            <person name="Slot J.C."/>
            <person name="Sakamoto Y."/>
            <person name="Steenwyk J.L."/>
            <person name="Rokas A."/>
            <person name="Carro J."/>
            <person name="Camarero S."/>
            <person name="Ferreira P."/>
            <person name="Molpeceres G."/>
            <person name="Ruiz-Duenas F.J."/>
            <person name="Serrano A."/>
            <person name="Henrissat B."/>
            <person name="Drula E."/>
            <person name="Hughes K.W."/>
            <person name="Mata J.L."/>
            <person name="Ishikawa N.K."/>
            <person name="Vargas-Isla R."/>
            <person name="Ushijima S."/>
            <person name="Smith C.A."/>
            <person name="Donoghue J."/>
            <person name="Ahrendt S."/>
            <person name="Andreopoulos W."/>
            <person name="He G."/>
            <person name="LaButti K."/>
            <person name="Lipzen A."/>
            <person name="Ng V."/>
            <person name="Riley R."/>
            <person name="Sandor L."/>
            <person name="Barry K."/>
            <person name="Martinez A.T."/>
            <person name="Xiao Y."/>
            <person name="Gibbons J.G."/>
            <person name="Terashima K."/>
            <person name="Grigoriev I.V."/>
            <person name="Hibbett D."/>
        </authorList>
    </citation>
    <scope>NUCLEOTIDE SEQUENCE</scope>
    <source>
        <strain evidence="3">Sp2 HRB7682 ss15</strain>
    </source>
</reference>
<evidence type="ECO:0000256" key="1">
    <source>
        <dbReference type="SAM" id="MobiDB-lite"/>
    </source>
</evidence>
<feature type="region of interest" description="Disordered" evidence="1">
    <location>
        <begin position="220"/>
        <end position="252"/>
    </location>
</feature>
<protein>
    <submittedName>
        <fullName evidence="3">Uncharacterized protein</fullName>
    </submittedName>
</protein>
<reference evidence="3" key="1">
    <citation type="submission" date="2022-08" db="EMBL/GenBank/DDBJ databases">
        <authorList>
            <consortium name="DOE Joint Genome Institute"/>
            <person name="Min B."/>
            <person name="Riley R."/>
            <person name="Sierra-Patev S."/>
            <person name="Naranjo-Ortiz M."/>
            <person name="Looney B."/>
            <person name="Konkel Z."/>
            <person name="Slot J.C."/>
            <person name="Sakamoto Y."/>
            <person name="Steenwyk J.L."/>
            <person name="Rokas A."/>
            <person name="Carro J."/>
            <person name="Camarero S."/>
            <person name="Ferreira P."/>
            <person name="Molpeceres G."/>
            <person name="Ruiz-Duenas F.J."/>
            <person name="Serrano A."/>
            <person name="Henrissat B."/>
            <person name="Drula E."/>
            <person name="Hughes K.W."/>
            <person name="Mata J.L."/>
            <person name="Ishikawa N.K."/>
            <person name="Vargas-Isla R."/>
            <person name="Ushijima S."/>
            <person name="Smith C.A."/>
            <person name="Ahrendt S."/>
            <person name="Andreopoulos W."/>
            <person name="He G."/>
            <person name="Labutti K."/>
            <person name="Lipzen A."/>
            <person name="Ng V."/>
            <person name="Sandor L."/>
            <person name="Barry K."/>
            <person name="Martinez A.T."/>
            <person name="Xiao Y."/>
            <person name="Gibbons J.G."/>
            <person name="Terashima K."/>
            <person name="Hibbett D.S."/>
            <person name="Grigoriev I.V."/>
        </authorList>
    </citation>
    <scope>NUCLEOTIDE SEQUENCE</scope>
    <source>
        <strain evidence="3">Sp2 HRB7682 ss15</strain>
    </source>
</reference>
<dbReference type="AlphaFoldDB" id="A0A9W9AY49"/>
<comment type="caution">
    <text evidence="3">The sequence shown here is derived from an EMBL/GenBank/DDBJ whole genome shotgun (WGS) entry which is preliminary data.</text>
</comment>
<dbReference type="PANTHER" id="PTHR35204">
    <property type="entry name" value="YALI0A21131P"/>
    <property type="match status" value="1"/>
</dbReference>
<evidence type="ECO:0000256" key="2">
    <source>
        <dbReference type="SAM" id="SignalP"/>
    </source>
</evidence>
<evidence type="ECO:0000313" key="4">
    <source>
        <dbReference type="Proteomes" id="UP001150238"/>
    </source>
</evidence>